<keyword evidence="2" id="KW-1185">Reference proteome</keyword>
<dbReference type="Proteomes" id="UP000256294">
    <property type="component" value="Unassembled WGS sequence"/>
</dbReference>
<gene>
    <name evidence="1" type="ORF">BDD26_2929</name>
</gene>
<evidence type="ECO:0000313" key="2">
    <source>
        <dbReference type="Proteomes" id="UP000256294"/>
    </source>
</evidence>
<dbReference type="AlphaFoldDB" id="A0A3D9UFM3"/>
<comment type="caution">
    <text evidence="1">The sequence shown here is derived from an EMBL/GenBank/DDBJ whole genome shotgun (WGS) entry which is preliminary data.</text>
</comment>
<dbReference type="PANTHER" id="PTHR36152">
    <property type="entry name" value="CYTOPLASMIC PROTEIN-RELATED"/>
    <property type="match status" value="1"/>
</dbReference>
<sequence>MSNNAFITFTDIKGESGDDTHKEWTAVHVFELGMTNEISTNTQSSGLSSGIVSIPGITVGLFFDKSCISLSNYLTIGKHIKEVKIEVMRQGGENVLWHTIVMTNVMVASTSLGFSFDQYISTVKLVFQSHKESYYPLDFTGKKGAEVTYGWDSFANKPL</sequence>
<dbReference type="InterPro" id="IPR036624">
    <property type="entry name" value="Hcp1-lik_sf"/>
</dbReference>
<proteinExistence type="predicted"/>
<accession>A0A3D9UFM3</accession>
<dbReference type="Gene3D" id="2.30.110.20">
    <property type="entry name" value="Hcp1-like"/>
    <property type="match status" value="1"/>
</dbReference>
<evidence type="ECO:0000313" key="1">
    <source>
        <dbReference type="EMBL" id="REF28067.1"/>
    </source>
</evidence>
<protein>
    <submittedName>
        <fullName evidence="1">Type VI secretion system secreted protein Hcp</fullName>
    </submittedName>
</protein>
<dbReference type="PANTHER" id="PTHR36152:SF5">
    <property type="entry name" value="PROTEIN HCP1"/>
    <property type="match status" value="1"/>
</dbReference>
<organism evidence="1 2">
    <name type="scientific">Xenorhabdus cabanillasii</name>
    <dbReference type="NCBI Taxonomy" id="351673"/>
    <lineage>
        <taxon>Bacteria</taxon>
        <taxon>Pseudomonadati</taxon>
        <taxon>Pseudomonadota</taxon>
        <taxon>Gammaproteobacteria</taxon>
        <taxon>Enterobacterales</taxon>
        <taxon>Morganellaceae</taxon>
        <taxon>Xenorhabdus</taxon>
    </lineage>
</organism>
<dbReference type="SUPFAM" id="SSF141452">
    <property type="entry name" value="Hcp1-like"/>
    <property type="match status" value="1"/>
</dbReference>
<dbReference type="InterPro" id="IPR053165">
    <property type="entry name" value="HSI-I_assembly_Hcp1"/>
</dbReference>
<dbReference type="InterPro" id="IPR008514">
    <property type="entry name" value="T6SS_Hcp"/>
</dbReference>
<dbReference type="RefSeq" id="WP_038270260.1">
    <property type="nucleotide sequence ID" value="NZ_JACXBB010000012.1"/>
</dbReference>
<reference evidence="1 2" key="1">
    <citation type="submission" date="2018-08" db="EMBL/GenBank/DDBJ databases">
        <title>Genomic Encyclopedia of Archaeal and Bacterial Type Strains, Phase II (KMG-II): from individual species to whole genera.</title>
        <authorList>
            <person name="Goeker M."/>
        </authorList>
    </citation>
    <scope>NUCLEOTIDE SEQUENCE [LARGE SCALE GENOMIC DNA]</scope>
    <source>
        <strain evidence="1 2">DSM 17905</strain>
    </source>
</reference>
<name>A0A3D9UFM3_9GAMM</name>
<dbReference type="Pfam" id="PF05638">
    <property type="entry name" value="T6SS_HCP"/>
    <property type="match status" value="1"/>
</dbReference>
<dbReference type="EMBL" id="QTUB01000001">
    <property type="protein sequence ID" value="REF28067.1"/>
    <property type="molecule type" value="Genomic_DNA"/>
</dbReference>